<gene>
    <name evidence="2" type="ORF">CHLRE_09g402441v5</name>
</gene>
<dbReference type="AlphaFoldDB" id="A0A2K3DF55"/>
<proteinExistence type="predicted"/>
<reference evidence="2 3" key="1">
    <citation type="journal article" date="2007" name="Science">
        <title>The Chlamydomonas genome reveals the evolution of key animal and plant functions.</title>
        <authorList>
            <person name="Merchant S.S."/>
            <person name="Prochnik S.E."/>
            <person name="Vallon O."/>
            <person name="Harris E.H."/>
            <person name="Karpowicz S.J."/>
            <person name="Witman G.B."/>
            <person name="Terry A."/>
            <person name="Salamov A."/>
            <person name="Fritz-Laylin L.K."/>
            <person name="Marechal-Drouard L."/>
            <person name="Marshall W.F."/>
            <person name="Qu L.H."/>
            <person name="Nelson D.R."/>
            <person name="Sanderfoot A.A."/>
            <person name="Spalding M.H."/>
            <person name="Kapitonov V.V."/>
            <person name="Ren Q."/>
            <person name="Ferris P."/>
            <person name="Lindquist E."/>
            <person name="Shapiro H."/>
            <person name="Lucas S.M."/>
            <person name="Grimwood J."/>
            <person name="Schmutz J."/>
            <person name="Cardol P."/>
            <person name="Cerutti H."/>
            <person name="Chanfreau G."/>
            <person name="Chen C.L."/>
            <person name="Cognat V."/>
            <person name="Croft M.T."/>
            <person name="Dent R."/>
            <person name="Dutcher S."/>
            <person name="Fernandez E."/>
            <person name="Fukuzawa H."/>
            <person name="Gonzalez-Ballester D."/>
            <person name="Gonzalez-Halphen D."/>
            <person name="Hallmann A."/>
            <person name="Hanikenne M."/>
            <person name="Hippler M."/>
            <person name="Inwood W."/>
            <person name="Jabbari K."/>
            <person name="Kalanon M."/>
            <person name="Kuras R."/>
            <person name="Lefebvre P.A."/>
            <person name="Lemaire S.D."/>
            <person name="Lobanov A.V."/>
            <person name="Lohr M."/>
            <person name="Manuell A."/>
            <person name="Meier I."/>
            <person name="Mets L."/>
            <person name="Mittag M."/>
            <person name="Mittelmeier T."/>
            <person name="Moroney J.V."/>
            <person name="Moseley J."/>
            <person name="Napoli C."/>
            <person name="Nedelcu A.M."/>
            <person name="Niyogi K."/>
            <person name="Novoselov S.V."/>
            <person name="Paulsen I.T."/>
            <person name="Pazour G."/>
            <person name="Purton S."/>
            <person name="Ral J.P."/>
            <person name="Riano-Pachon D.M."/>
            <person name="Riekhof W."/>
            <person name="Rymarquis L."/>
            <person name="Schroda M."/>
            <person name="Stern D."/>
            <person name="Umen J."/>
            <person name="Willows R."/>
            <person name="Wilson N."/>
            <person name="Zimmer S.L."/>
            <person name="Allmer J."/>
            <person name="Balk J."/>
            <person name="Bisova K."/>
            <person name="Chen C.J."/>
            <person name="Elias M."/>
            <person name="Gendler K."/>
            <person name="Hauser C."/>
            <person name="Lamb M.R."/>
            <person name="Ledford H."/>
            <person name="Long J.C."/>
            <person name="Minagawa J."/>
            <person name="Page M.D."/>
            <person name="Pan J."/>
            <person name="Pootakham W."/>
            <person name="Roje S."/>
            <person name="Rose A."/>
            <person name="Stahlberg E."/>
            <person name="Terauchi A.M."/>
            <person name="Yang P."/>
            <person name="Ball S."/>
            <person name="Bowler C."/>
            <person name="Dieckmann C.L."/>
            <person name="Gladyshev V.N."/>
            <person name="Green P."/>
            <person name="Jorgensen R."/>
            <person name="Mayfield S."/>
            <person name="Mueller-Roeber B."/>
            <person name="Rajamani S."/>
            <person name="Sayre R.T."/>
            <person name="Brokstein P."/>
            <person name="Dubchak I."/>
            <person name="Goodstein D."/>
            <person name="Hornick L."/>
            <person name="Huang Y.W."/>
            <person name="Jhaveri J."/>
            <person name="Luo Y."/>
            <person name="Martinez D."/>
            <person name="Ngau W.C."/>
            <person name="Otillar B."/>
            <person name="Poliakov A."/>
            <person name="Porter A."/>
            <person name="Szajkowski L."/>
            <person name="Werner G."/>
            <person name="Zhou K."/>
            <person name="Grigoriev I.V."/>
            <person name="Rokhsar D.S."/>
            <person name="Grossman A.R."/>
        </authorList>
    </citation>
    <scope>NUCLEOTIDE SEQUENCE [LARGE SCALE GENOMIC DNA]</scope>
    <source>
        <strain evidence="3">CC-503</strain>
    </source>
</reference>
<dbReference type="GeneID" id="5723183"/>
<name>A0A2K3DF55_CHLRE</name>
<accession>A0A2K3DF55</accession>
<dbReference type="InParanoid" id="A0A2K3DF55"/>
<evidence type="ECO:0000313" key="3">
    <source>
        <dbReference type="Proteomes" id="UP000006906"/>
    </source>
</evidence>
<dbReference type="EMBL" id="CM008970">
    <property type="protein sequence ID" value="PNW79152.1"/>
    <property type="molecule type" value="Genomic_DNA"/>
</dbReference>
<dbReference type="RefSeq" id="XP_042921425.1">
    <property type="nucleotide sequence ID" value="XM_043066074.1"/>
</dbReference>
<feature type="compositionally biased region" description="Gly residues" evidence="1">
    <location>
        <begin position="386"/>
        <end position="395"/>
    </location>
</feature>
<feature type="region of interest" description="Disordered" evidence="1">
    <location>
        <begin position="377"/>
        <end position="398"/>
    </location>
</feature>
<organism evidence="2 3">
    <name type="scientific">Chlamydomonas reinhardtii</name>
    <name type="common">Chlamydomonas smithii</name>
    <dbReference type="NCBI Taxonomy" id="3055"/>
    <lineage>
        <taxon>Eukaryota</taxon>
        <taxon>Viridiplantae</taxon>
        <taxon>Chlorophyta</taxon>
        <taxon>core chlorophytes</taxon>
        <taxon>Chlorophyceae</taxon>
        <taxon>CS clade</taxon>
        <taxon>Chlamydomonadales</taxon>
        <taxon>Chlamydomonadaceae</taxon>
        <taxon>Chlamydomonas</taxon>
    </lineage>
</organism>
<dbReference type="Proteomes" id="UP000006906">
    <property type="component" value="Chromosome 9"/>
</dbReference>
<feature type="region of interest" description="Disordered" evidence="1">
    <location>
        <begin position="330"/>
        <end position="353"/>
    </location>
</feature>
<dbReference type="ExpressionAtlas" id="A0A2K3DF55">
    <property type="expression patterns" value="baseline"/>
</dbReference>
<dbReference type="KEGG" id="cre:CHLRE_09g402441v5"/>
<protein>
    <submittedName>
        <fullName evidence="2">Uncharacterized protein</fullName>
    </submittedName>
</protein>
<evidence type="ECO:0000256" key="1">
    <source>
        <dbReference type="SAM" id="MobiDB-lite"/>
    </source>
</evidence>
<evidence type="ECO:0000313" key="2">
    <source>
        <dbReference type="EMBL" id="PNW79152.1"/>
    </source>
</evidence>
<dbReference type="OrthoDB" id="549458at2759"/>
<keyword evidence="3" id="KW-1185">Reference proteome</keyword>
<sequence>MVLSWSLLPGLAGGGGGGSGGGGGGGARASSKAVYDFRLDEQDWDKVCWGRVDKAAARSLTHQLSRRAKWAAVLRAAAGPQGGGWAPDFTADEMTPGRLQALARVIDAEFFQGSFHRTLARRLGRPLMYRSAFLEPGSAPVGDAAMSAAVAGHAAEVAVAGHTAGVAVAPSRAVAGALAAAAAATAHPARCGCCNSSGNSSSSCGNSSSSGSSSSRGLAVLHRAAAAVAAPGARVPVTSLALSPAAFPSVAPTATSLLWQHSLHLHRRQQQQQQQLFATAAGAAAAASAPLGFRGQPSATSAAPAAAAAGAAAVADRGSHLLSFSLHSTSSSAASSSSSSPSSSLAPPSAASPPLLVCSARARSRRLRCGLPPPLVLVPPPAWEGNRGGGGGGGRRWQLTDKGRIRVLSPEPSEPPGGPGQVQQLGAQEVCGAGMRGGGRGGGRCGGLRRAAAGTGVVAAAGGAEAAAAGPVAAGGPSATYSHGQGSVTFWQQVWDSYSPSVGRPVRLDGVVCDTKLSWLAHTLGHEMLHALLFTMCSDTAAQAPKNMSYQGHGHNFLVLNWALYGHRGHVYEPAAGWRPAPAPPLRL</sequence>
<dbReference type="Gramene" id="PNW79152">
    <property type="protein sequence ID" value="PNW79152"/>
    <property type="gene ID" value="CHLRE_09g402441v5"/>
</dbReference>